<accession>A0ABV5D2A0</accession>
<feature type="region of interest" description="Disordered" evidence="1">
    <location>
        <begin position="1"/>
        <end position="29"/>
    </location>
</feature>
<dbReference type="Proteomes" id="UP001582793">
    <property type="component" value="Unassembled WGS sequence"/>
</dbReference>
<gene>
    <name evidence="2" type="ORF">AAFH96_35100</name>
</gene>
<protein>
    <submittedName>
        <fullName evidence="2">Uncharacterized protein</fullName>
    </submittedName>
</protein>
<reference evidence="2 3" key="1">
    <citation type="submission" date="2024-04" db="EMBL/GenBank/DDBJ databases">
        <title>Polymorphospora sp. isolated from Baiyangdian Lake in Xiong'an New Area.</title>
        <authorList>
            <person name="Zhang X."/>
            <person name="Liu J."/>
        </authorList>
    </citation>
    <scope>NUCLEOTIDE SEQUENCE [LARGE SCALE GENOMIC DNA]</scope>
    <source>
        <strain evidence="2 3">2-325</strain>
    </source>
</reference>
<dbReference type="EMBL" id="JBCGDC010000219">
    <property type="protein sequence ID" value="MFB6398265.1"/>
    <property type="molecule type" value="Genomic_DNA"/>
</dbReference>
<name>A0ABV5D2A0_9ACTN</name>
<evidence type="ECO:0000313" key="2">
    <source>
        <dbReference type="EMBL" id="MFB6398265.1"/>
    </source>
</evidence>
<dbReference type="RefSeq" id="WP_375737090.1">
    <property type="nucleotide sequence ID" value="NZ_JBCGDC010000219.1"/>
</dbReference>
<feature type="compositionally biased region" description="Low complexity" evidence="1">
    <location>
        <begin position="9"/>
        <end position="22"/>
    </location>
</feature>
<organism evidence="2 3">
    <name type="scientific">Polymorphospora lycopeni</name>
    <dbReference type="NCBI Taxonomy" id="3140240"/>
    <lineage>
        <taxon>Bacteria</taxon>
        <taxon>Bacillati</taxon>
        <taxon>Actinomycetota</taxon>
        <taxon>Actinomycetes</taxon>
        <taxon>Micromonosporales</taxon>
        <taxon>Micromonosporaceae</taxon>
        <taxon>Polymorphospora</taxon>
    </lineage>
</organism>
<comment type="caution">
    <text evidence="2">The sequence shown here is derived from an EMBL/GenBank/DDBJ whole genome shotgun (WGS) entry which is preliminary data.</text>
</comment>
<keyword evidence="3" id="KW-1185">Reference proteome</keyword>
<proteinExistence type="predicted"/>
<evidence type="ECO:0000313" key="3">
    <source>
        <dbReference type="Proteomes" id="UP001582793"/>
    </source>
</evidence>
<evidence type="ECO:0000256" key="1">
    <source>
        <dbReference type="SAM" id="MobiDB-lite"/>
    </source>
</evidence>
<sequence length="50" mass="5379">MTTNLPAGSSWSSTTVVPPSVTGERSASCGPVRPVAYCRHVRFWSLNATR</sequence>